<proteinExistence type="predicted"/>
<dbReference type="RefSeq" id="WP_073411901.1">
    <property type="nucleotide sequence ID" value="NZ_FQWH01000023.1"/>
</dbReference>
<gene>
    <name evidence="1" type="ORF">SAMN05444388_12328</name>
</gene>
<name>A0A1M5W4S6_FLAJO</name>
<evidence type="ECO:0000313" key="2">
    <source>
        <dbReference type="Proteomes" id="UP000184112"/>
    </source>
</evidence>
<evidence type="ECO:0000313" key="1">
    <source>
        <dbReference type="EMBL" id="SHH82460.1"/>
    </source>
</evidence>
<protein>
    <submittedName>
        <fullName evidence="1">Uncharacterized protein</fullName>
    </submittedName>
</protein>
<accession>A0A1M5W4S6</accession>
<dbReference type="EMBL" id="FQWH01000023">
    <property type="protein sequence ID" value="SHH82460.1"/>
    <property type="molecule type" value="Genomic_DNA"/>
</dbReference>
<dbReference type="AlphaFoldDB" id="A0A1M5W4S6"/>
<sequence>MENQVYNWFVKNGNILIQKNEDCISLQIVYQNGDCCLLTHSDANELIELLTKISIQIWEDPKYEKKAYLDQLYKKLDDKYYWKIDTSELIIKYNEIEDAIEIKYFGNRRYNLEINYVIEIIQILEYLNK</sequence>
<organism evidence="1 2">
    <name type="scientific">Flavobacterium johnsoniae</name>
    <name type="common">Cytophaga johnsonae</name>
    <dbReference type="NCBI Taxonomy" id="986"/>
    <lineage>
        <taxon>Bacteria</taxon>
        <taxon>Pseudomonadati</taxon>
        <taxon>Bacteroidota</taxon>
        <taxon>Flavobacteriia</taxon>
        <taxon>Flavobacteriales</taxon>
        <taxon>Flavobacteriaceae</taxon>
        <taxon>Flavobacterium</taxon>
    </lineage>
</organism>
<reference evidence="1 2" key="1">
    <citation type="submission" date="2016-11" db="EMBL/GenBank/DDBJ databases">
        <authorList>
            <person name="Jaros S."/>
            <person name="Januszkiewicz K."/>
            <person name="Wedrychowicz H."/>
        </authorList>
    </citation>
    <scope>NUCLEOTIDE SEQUENCE [LARGE SCALE GENOMIC DNA]</scope>
    <source>
        <strain evidence="1 2">DSM 6792</strain>
    </source>
</reference>
<dbReference type="Proteomes" id="UP000184112">
    <property type="component" value="Unassembled WGS sequence"/>
</dbReference>